<keyword evidence="1" id="KW-1133">Transmembrane helix</keyword>
<evidence type="ECO:0000256" key="1">
    <source>
        <dbReference type="SAM" id="Phobius"/>
    </source>
</evidence>
<comment type="caution">
    <text evidence="2">The sequence shown here is derived from an EMBL/GenBank/DDBJ whole genome shotgun (WGS) entry which is preliminary data.</text>
</comment>
<feature type="transmembrane region" description="Helical" evidence="1">
    <location>
        <begin position="96"/>
        <end position="116"/>
    </location>
</feature>
<sequence>MELNYKTSPNYKIVSTKQYTARTVLNIMGIVIFGGVLLQSITIPISLNSSGELFQMEEIKMSAREFLEYALFTLGCGMVYYFLVNSYFVGKKWRKIFFITITLLGFFSIYMVFYLVQHHPLH</sequence>
<gene>
    <name evidence="2" type="ORF">ACFSUL_14115</name>
</gene>
<dbReference type="EMBL" id="JBHUMF010000031">
    <property type="protein sequence ID" value="MFD2681872.1"/>
    <property type="molecule type" value="Genomic_DNA"/>
</dbReference>
<reference evidence="3" key="1">
    <citation type="journal article" date="2019" name="Int. J. Syst. Evol. Microbiol.">
        <title>The Global Catalogue of Microorganisms (GCM) 10K type strain sequencing project: providing services to taxonomists for standard genome sequencing and annotation.</title>
        <authorList>
            <consortium name="The Broad Institute Genomics Platform"/>
            <consortium name="The Broad Institute Genome Sequencing Center for Infectious Disease"/>
            <person name="Wu L."/>
            <person name="Ma J."/>
        </authorList>
    </citation>
    <scope>NUCLEOTIDE SEQUENCE [LARGE SCALE GENOMIC DNA]</scope>
    <source>
        <strain evidence="3">KCTC 3913</strain>
    </source>
</reference>
<protein>
    <submittedName>
        <fullName evidence="2">Uncharacterized protein</fullName>
    </submittedName>
</protein>
<evidence type="ECO:0000313" key="2">
    <source>
        <dbReference type="EMBL" id="MFD2681872.1"/>
    </source>
</evidence>
<feature type="transmembrane region" description="Helical" evidence="1">
    <location>
        <begin position="66"/>
        <end position="84"/>
    </location>
</feature>
<evidence type="ECO:0000313" key="3">
    <source>
        <dbReference type="Proteomes" id="UP001597506"/>
    </source>
</evidence>
<keyword evidence="3" id="KW-1185">Reference proteome</keyword>
<dbReference type="Proteomes" id="UP001597506">
    <property type="component" value="Unassembled WGS sequence"/>
</dbReference>
<dbReference type="RefSeq" id="WP_377936439.1">
    <property type="nucleotide sequence ID" value="NZ_JBHUMF010000031.1"/>
</dbReference>
<feature type="transmembrane region" description="Helical" evidence="1">
    <location>
        <begin position="24"/>
        <end position="46"/>
    </location>
</feature>
<keyword evidence="1" id="KW-0812">Transmembrane</keyword>
<name>A0ABW5RTS6_9BACI</name>
<keyword evidence="1" id="KW-0472">Membrane</keyword>
<organism evidence="2 3">
    <name type="scientific">Bacillus seohaeanensis</name>
    <dbReference type="NCBI Taxonomy" id="284580"/>
    <lineage>
        <taxon>Bacteria</taxon>
        <taxon>Bacillati</taxon>
        <taxon>Bacillota</taxon>
        <taxon>Bacilli</taxon>
        <taxon>Bacillales</taxon>
        <taxon>Bacillaceae</taxon>
        <taxon>Bacillus</taxon>
    </lineage>
</organism>
<accession>A0ABW5RTS6</accession>
<proteinExistence type="predicted"/>